<gene>
    <name evidence="3" type="ORF">DQ226_05870</name>
</gene>
<feature type="region of interest" description="Disordered" evidence="1">
    <location>
        <begin position="1"/>
        <end position="35"/>
    </location>
</feature>
<dbReference type="InterPro" id="IPR002346">
    <property type="entry name" value="Mopterin_DH_FAD-bd"/>
</dbReference>
<evidence type="ECO:0000259" key="2">
    <source>
        <dbReference type="PROSITE" id="PS51387"/>
    </source>
</evidence>
<dbReference type="AlphaFoldDB" id="A0A365PBM7"/>
<dbReference type="InterPro" id="IPR016166">
    <property type="entry name" value="FAD-bd_PCMH"/>
</dbReference>
<evidence type="ECO:0000313" key="4">
    <source>
        <dbReference type="Proteomes" id="UP000252187"/>
    </source>
</evidence>
<dbReference type="GO" id="GO:0016491">
    <property type="term" value="F:oxidoreductase activity"/>
    <property type="evidence" value="ECO:0007669"/>
    <property type="project" value="InterPro"/>
</dbReference>
<dbReference type="GO" id="GO:0071949">
    <property type="term" value="F:FAD binding"/>
    <property type="evidence" value="ECO:0007669"/>
    <property type="project" value="InterPro"/>
</dbReference>
<dbReference type="SUPFAM" id="SSF56176">
    <property type="entry name" value="FAD-binding/transporter-associated domain-like"/>
    <property type="match status" value="1"/>
</dbReference>
<evidence type="ECO:0000313" key="3">
    <source>
        <dbReference type="EMBL" id="RBA37922.1"/>
    </source>
</evidence>
<feature type="domain" description="FAD-binding PCMH-type" evidence="2">
    <location>
        <begin position="41"/>
        <end position="214"/>
    </location>
</feature>
<accession>A0A365PBM7</accession>
<dbReference type="InterPro" id="IPR016169">
    <property type="entry name" value="FAD-bd_PCMH_sub2"/>
</dbReference>
<dbReference type="Gene3D" id="3.30.465.10">
    <property type="match status" value="1"/>
</dbReference>
<dbReference type="InterPro" id="IPR051312">
    <property type="entry name" value="Diverse_Substr_Oxidored"/>
</dbReference>
<proteinExistence type="predicted"/>
<sequence length="319" mass="32874">MGPGPPGGGRGSGRDRGRRGGVPRRGGGPPAVAREGGVRAVDLVTVTDLHRPRERADVHAALLAGAMPLAGGTALHGERHEHLAGLVDLVDLGWPDLEVLPDGDLRAAATASLRTVLDHPLTAPIRPFLHDTFSCLLASWKIWSRGTWGGNLCAALPAGAGTAAACTLGAVAEIWTPNGDTRTVPAAGFVNGPGTTVLAPGEVLRALRIPASSLTARYAVRRNSLVPSGRSASLVTGRLDPGGRCTLVVTAAVPAPEVLTWAVPPSPAEATEAVRALPHWYSDPQGDPRWRRHVAGLAAAAVTAELATTLAATRGEETR</sequence>
<organism evidence="3 4">
    <name type="scientific">Dietzia maris</name>
    <dbReference type="NCBI Taxonomy" id="37915"/>
    <lineage>
        <taxon>Bacteria</taxon>
        <taxon>Bacillati</taxon>
        <taxon>Actinomycetota</taxon>
        <taxon>Actinomycetes</taxon>
        <taxon>Mycobacteriales</taxon>
        <taxon>Dietziaceae</taxon>
        <taxon>Dietzia</taxon>
    </lineage>
</organism>
<reference evidence="3 4" key="1">
    <citation type="submission" date="2018-06" db="EMBL/GenBank/DDBJ databases">
        <title>Whole genome sequencing of four bacterial strains from South Shetland trench revealing bio-synthetic gene clusters.</title>
        <authorList>
            <person name="Abdel-Mageed W.M."/>
            <person name="Lehri B."/>
            <person name="Jarmusch S.A."/>
            <person name="Miranda K."/>
            <person name="Goodfellow M."/>
            <person name="Jaspars M."/>
            <person name="Karlyshev A.V."/>
        </authorList>
    </citation>
    <scope>NUCLEOTIDE SEQUENCE [LARGE SCALE GENOMIC DNA]</scope>
    <source>
        <strain evidence="3 4">SST1</strain>
    </source>
</reference>
<dbReference type="EMBL" id="QNTT01000011">
    <property type="protein sequence ID" value="RBA37922.1"/>
    <property type="molecule type" value="Genomic_DNA"/>
</dbReference>
<dbReference type="InterPro" id="IPR036318">
    <property type="entry name" value="FAD-bd_PCMH-like_sf"/>
</dbReference>
<name>A0A365PBM7_9ACTN</name>
<dbReference type="PANTHER" id="PTHR42659">
    <property type="entry name" value="XANTHINE DEHYDROGENASE SUBUNIT C-RELATED"/>
    <property type="match status" value="1"/>
</dbReference>
<dbReference type="PANTHER" id="PTHR42659:SF9">
    <property type="entry name" value="XANTHINE DEHYDROGENASE FAD-BINDING SUBUNIT XDHB-RELATED"/>
    <property type="match status" value="1"/>
</dbReference>
<dbReference type="Pfam" id="PF00941">
    <property type="entry name" value="FAD_binding_5"/>
    <property type="match status" value="1"/>
</dbReference>
<dbReference type="Proteomes" id="UP000252187">
    <property type="component" value="Unassembled WGS sequence"/>
</dbReference>
<protein>
    <recommendedName>
        <fullName evidence="2">FAD-binding PCMH-type domain-containing protein</fullName>
    </recommendedName>
</protein>
<comment type="caution">
    <text evidence="3">The sequence shown here is derived from an EMBL/GenBank/DDBJ whole genome shotgun (WGS) entry which is preliminary data.</text>
</comment>
<dbReference type="PROSITE" id="PS51387">
    <property type="entry name" value="FAD_PCMH"/>
    <property type="match status" value="1"/>
</dbReference>
<evidence type="ECO:0000256" key="1">
    <source>
        <dbReference type="SAM" id="MobiDB-lite"/>
    </source>
</evidence>